<dbReference type="EMBL" id="JADIKG010000010">
    <property type="protein sequence ID" value="MFK2872545.1"/>
    <property type="molecule type" value="Genomic_DNA"/>
</dbReference>
<gene>
    <name evidence="2" type="ORF">ISP13_03305</name>
</gene>
<evidence type="ECO:0000313" key="2">
    <source>
        <dbReference type="EMBL" id="MFK2872545.1"/>
    </source>
</evidence>
<feature type="domain" description="N-acetyltransferase" evidence="1">
    <location>
        <begin position="1"/>
        <end position="142"/>
    </location>
</feature>
<dbReference type="CDD" id="cd04301">
    <property type="entry name" value="NAT_SF"/>
    <property type="match status" value="1"/>
</dbReference>
<dbReference type="InterPro" id="IPR000182">
    <property type="entry name" value="GNAT_dom"/>
</dbReference>
<keyword evidence="3" id="KW-1185">Reference proteome</keyword>
<proteinExistence type="predicted"/>
<dbReference type="PROSITE" id="PS51186">
    <property type="entry name" value="GNAT"/>
    <property type="match status" value="1"/>
</dbReference>
<evidence type="ECO:0000313" key="3">
    <source>
        <dbReference type="Proteomes" id="UP001620405"/>
    </source>
</evidence>
<dbReference type="Pfam" id="PF00583">
    <property type="entry name" value="Acetyltransf_1"/>
    <property type="match status" value="1"/>
</dbReference>
<dbReference type="RefSeq" id="WP_284400145.1">
    <property type="nucleotide sequence ID" value="NZ_BSNQ01000005.1"/>
</dbReference>
<organism evidence="2 3">
    <name type="scientific">Dyella lipolytica</name>
    <dbReference type="NCBI Taxonomy" id="1867835"/>
    <lineage>
        <taxon>Bacteria</taxon>
        <taxon>Pseudomonadati</taxon>
        <taxon>Pseudomonadota</taxon>
        <taxon>Gammaproteobacteria</taxon>
        <taxon>Lysobacterales</taxon>
        <taxon>Rhodanobacteraceae</taxon>
        <taxon>Dyella</taxon>
    </lineage>
</organism>
<evidence type="ECO:0000259" key="1">
    <source>
        <dbReference type="PROSITE" id="PS51186"/>
    </source>
</evidence>
<sequence length="145" mass="15844">MNTPVITVTDTPDAADLAVIRQRLDQFNVEASGMADQRALAILVKDPATGELLGGITGRSSRGLLFLDMFFLPESMRGAGLGSRVLQMAEDEGRRRGCRSAVLHTNTFQAPGFYRKHGWREFGAIPCDPPGTSRIFFTKDLAQTT</sequence>
<protein>
    <submittedName>
        <fullName evidence="2">GNAT family N-acetyltransferase</fullName>
    </submittedName>
</protein>
<dbReference type="Gene3D" id="3.40.630.30">
    <property type="match status" value="1"/>
</dbReference>
<reference evidence="2 3" key="1">
    <citation type="submission" date="2020-10" db="EMBL/GenBank/DDBJ databases">
        <title>Phylogeny of dyella-like bacteria.</title>
        <authorList>
            <person name="Fu J."/>
        </authorList>
    </citation>
    <scope>NUCLEOTIDE SEQUENCE [LARGE SCALE GENOMIC DNA]</scope>
    <source>
        <strain evidence="2 3">DHOB07</strain>
    </source>
</reference>
<accession>A0ABW8IRH6</accession>
<dbReference type="Proteomes" id="UP001620405">
    <property type="component" value="Unassembled WGS sequence"/>
</dbReference>
<comment type="caution">
    <text evidence="2">The sequence shown here is derived from an EMBL/GenBank/DDBJ whole genome shotgun (WGS) entry which is preliminary data.</text>
</comment>
<dbReference type="SUPFAM" id="SSF55729">
    <property type="entry name" value="Acyl-CoA N-acyltransferases (Nat)"/>
    <property type="match status" value="1"/>
</dbReference>
<name>A0ABW8IRH6_9GAMM</name>
<dbReference type="InterPro" id="IPR016181">
    <property type="entry name" value="Acyl_CoA_acyltransferase"/>
</dbReference>